<evidence type="ECO:0000313" key="2">
    <source>
        <dbReference type="EMBL" id="KAG7159766.1"/>
    </source>
</evidence>
<feature type="region of interest" description="Disordered" evidence="1">
    <location>
        <begin position="17"/>
        <end position="45"/>
    </location>
</feature>
<feature type="non-terminal residue" evidence="2">
    <location>
        <position position="1"/>
    </location>
</feature>
<feature type="non-terminal residue" evidence="2">
    <location>
        <position position="183"/>
    </location>
</feature>
<proteinExistence type="predicted"/>
<accession>A0A8J5JLL0</accession>
<reference evidence="2" key="1">
    <citation type="journal article" date="2021" name="Sci. Adv.">
        <title>The American lobster genome reveals insights on longevity, neural, and immune adaptations.</title>
        <authorList>
            <person name="Polinski J.M."/>
            <person name="Zimin A.V."/>
            <person name="Clark K.F."/>
            <person name="Kohn A.B."/>
            <person name="Sadowski N."/>
            <person name="Timp W."/>
            <person name="Ptitsyn A."/>
            <person name="Khanna P."/>
            <person name="Romanova D.Y."/>
            <person name="Williams P."/>
            <person name="Greenwood S.J."/>
            <person name="Moroz L.L."/>
            <person name="Walt D.R."/>
            <person name="Bodnar A.G."/>
        </authorList>
    </citation>
    <scope>NUCLEOTIDE SEQUENCE</scope>
    <source>
        <strain evidence="2">GMGI-L3</strain>
    </source>
</reference>
<organism evidence="2 3">
    <name type="scientific">Homarus americanus</name>
    <name type="common">American lobster</name>
    <dbReference type="NCBI Taxonomy" id="6706"/>
    <lineage>
        <taxon>Eukaryota</taxon>
        <taxon>Metazoa</taxon>
        <taxon>Ecdysozoa</taxon>
        <taxon>Arthropoda</taxon>
        <taxon>Crustacea</taxon>
        <taxon>Multicrustacea</taxon>
        <taxon>Malacostraca</taxon>
        <taxon>Eumalacostraca</taxon>
        <taxon>Eucarida</taxon>
        <taxon>Decapoda</taxon>
        <taxon>Pleocyemata</taxon>
        <taxon>Astacidea</taxon>
        <taxon>Nephropoidea</taxon>
        <taxon>Nephropidae</taxon>
        <taxon>Homarus</taxon>
    </lineage>
</organism>
<sequence>TIKSFVVRQTLVELQTRQNSDSEQALPANQRRRRCRGPDSSTHTTQTMKCNQFVEDLKEIVGQHQQQLTIEEMLEDDENKKNNNQRGTNRGMEEYNALYMSLVNAHQQALITRYLWPSLDDDGTTDDDIKVLGDLLVEELPQVFEDLMLRLGRCREGAGGKATIPPCLEPINQSCQAFHRLHQ</sequence>
<comment type="caution">
    <text evidence="2">The sequence shown here is derived from an EMBL/GenBank/DDBJ whole genome shotgun (WGS) entry which is preliminary data.</text>
</comment>
<evidence type="ECO:0000313" key="3">
    <source>
        <dbReference type="Proteomes" id="UP000747542"/>
    </source>
</evidence>
<dbReference type="EMBL" id="JAHLQT010032291">
    <property type="protein sequence ID" value="KAG7159766.1"/>
    <property type="molecule type" value="Genomic_DNA"/>
</dbReference>
<gene>
    <name evidence="2" type="ORF">Hamer_G031330</name>
</gene>
<protein>
    <submittedName>
        <fullName evidence="2">Uncharacterized protein</fullName>
    </submittedName>
</protein>
<dbReference type="Proteomes" id="UP000747542">
    <property type="component" value="Unassembled WGS sequence"/>
</dbReference>
<name>A0A8J5JLL0_HOMAM</name>
<keyword evidence="3" id="KW-1185">Reference proteome</keyword>
<evidence type="ECO:0000256" key="1">
    <source>
        <dbReference type="SAM" id="MobiDB-lite"/>
    </source>
</evidence>
<dbReference type="AlphaFoldDB" id="A0A8J5JLL0"/>